<dbReference type="RefSeq" id="WP_390333491.1">
    <property type="nucleotide sequence ID" value="NZ_JBHRTP010000111.1"/>
</dbReference>
<proteinExistence type="predicted"/>
<protein>
    <submittedName>
        <fullName evidence="1">Uncharacterized protein</fullName>
    </submittedName>
</protein>
<feature type="non-terminal residue" evidence="1">
    <location>
        <position position="1"/>
    </location>
</feature>
<organism evidence="1 2">
    <name type="scientific">Undibacterium arcticum</name>
    <dbReference type="NCBI Taxonomy" id="1762892"/>
    <lineage>
        <taxon>Bacteria</taxon>
        <taxon>Pseudomonadati</taxon>
        <taxon>Pseudomonadota</taxon>
        <taxon>Betaproteobacteria</taxon>
        <taxon>Burkholderiales</taxon>
        <taxon>Oxalobacteraceae</taxon>
        <taxon>Undibacterium</taxon>
    </lineage>
</organism>
<gene>
    <name evidence="1" type="ORF">ACFOFO_26155</name>
</gene>
<dbReference type="EMBL" id="JBHRTP010000111">
    <property type="protein sequence ID" value="MFC3111383.1"/>
    <property type="molecule type" value="Genomic_DNA"/>
</dbReference>
<evidence type="ECO:0000313" key="1">
    <source>
        <dbReference type="EMBL" id="MFC3111383.1"/>
    </source>
</evidence>
<name>A0ABV7F8G7_9BURK</name>
<comment type="caution">
    <text evidence="1">The sequence shown here is derived from an EMBL/GenBank/DDBJ whole genome shotgun (WGS) entry which is preliminary data.</text>
</comment>
<evidence type="ECO:0000313" key="2">
    <source>
        <dbReference type="Proteomes" id="UP001595530"/>
    </source>
</evidence>
<dbReference type="Proteomes" id="UP001595530">
    <property type="component" value="Unassembled WGS sequence"/>
</dbReference>
<keyword evidence="2" id="KW-1185">Reference proteome</keyword>
<sequence length="82" mass="9011">FLLHCFIFLPCHPASVLLFQAAHRCAGRLHRALFPPLLNGSRTISKVAEDWQAIIEKTSPICRATVGSGVMPHLKQAGWYGG</sequence>
<accession>A0ABV7F8G7</accession>
<reference evidence="2" key="1">
    <citation type="journal article" date="2019" name="Int. J. Syst. Evol. Microbiol.">
        <title>The Global Catalogue of Microorganisms (GCM) 10K type strain sequencing project: providing services to taxonomists for standard genome sequencing and annotation.</title>
        <authorList>
            <consortium name="The Broad Institute Genomics Platform"/>
            <consortium name="The Broad Institute Genome Sequencing Center for Infectious Disease"/>
            <person name="Wu L."/>
            <person name="Ma J."/>
        </authorList>
    </citation>
    <scope>NUCLEOTIDE SEQUENCE [LARGE SCALE GENOMIC DNA]</scope>
    <source>
        <strain evidence="2">KCTC 42986</strain>
    </source>
</reference>